<dbReference type="SUPFAM" id="SSF53383">
    <property type="entry name" value="PLP-dependent transferases"/>
    <property type="match status" value="1"/>
</dbReference>
<proteinExistence type="predicted"/>
<dbReference type="EC" id="2.3.1.47" evidence="2"/>
<comment type="cofactor">
    <cofactor evidence="1">
        <name>pyridoxal 5'-phosphate</name>
        <dbReference type="ChEBI" id="CHEBI:597326"/>
    </cofactor>
</comment>
<reference evidence="6 7" key="1">
    <citation type="submission" date="2020-08" db="EMBL/GenBank/DDBJ databases">
        <title>Genomic Encyclopedia of Type Strains, Phase III (KMG-III): the genomes of soil and plant-associated and newly described type strains.</title>
        <authorList>
            <person name="Whitman W."/>
        </authorList>
    </citation>
    <scope>NUCLEOTIDE SEQUENCE [LARGE SCALE GENOMIC DNA]</scope>
    <source>
        <strain evidence="6 7">CECT 3259</strain>
    </source>
</reference>
<dbReference type="InterPro" id="IPR015424">
    <property type="entry name" value="PyrdxlP-dep_Trfase"/>
</dbReference>
<evidence type="ECO:0000259" key="5">
    <source>
        <dbReference type="Pfam" id="PF00155"/>
    </source>
</evidence>
<evidence type="ECO:0000256" key="4">
    <source>
        <dbReference type="ARBA" id="ARBA00047715"/>
    </source>
</evidence>
<dbReference type="InterPro" id="IPR050087">
    <property type="entry name" value="AON_synthase_class-II"/>
</dbReference>
<comment type="caution">
    <text evidence="6">The sequence shown here is derived from an EMBL/GenBank/DDBJ whole genome shotgun (WGS) entry which is preliminary data.</text>
</comment>
<keyword evidence="3" id="KW-0808">Transferase</keyword>
<dbReference type="InterPro" id="IPR015421">
    <property type="entry name" value="PyrdxlP-dep_Trfase_major"/>
</dbReference>
<dbReference type="OrthoDB" id="9778690at2"/>
<dbReference type="Gene3D" id="3.90.1150.10">
    <property type="entry name" value="Aspartate Aminotransferase, domain 1"/>
    <property type="match status" value="1"/>
</dbReference>
<dbReference type="AlphaFoldDB" id="A0A7W8F1N2"/>
<evidence type="ECO:0000256" key="1">
    <source>
        <dbReference type="ARBA" id="ARBA00001933"/>
    </source>
</evidence>
<evidence type="ECO:0000313" key="7">
    <source>
        <dbReference type="Proteomes" id="UP000528608"/>
    </source>
</evidence>
<comment type="catalytic activity">
    <reaction evidence="4">
        <text>6-carboxyhexanoyl-[ACP] + L-alanine + H(+) = (8S)-8-amino-7-oxononanoate + holo-[ACP] + CO2</text>
        <dbReference type="Rhea" id="RHEA:42288"/>
        <dbReference type="Rhea" id="RHEA-COMP:9685"/>
        <dbReference type="Rhea" id="RHEA-COMP:9955"/>
        <dbReference type="ChEBI" id="CHEBI:15378"/>
        <dbReference type="ChEBI" id="CHEBI:16526"/>
        <dbReference type="ChEBI" id="CHEBI:57972"/>
        <dbReference type="ChEBI" id="CHEBI:64479"/>
        <dbReference type="ChEBI" id="CHEBI:78846"/>
        <dbReference type="ChEBI" id="CHEBI:149468"/>
        <dbReference type="EC" id="2.3.1.47"/>
    </reaction>
</comment>
<dbReference type="GO" id="GO:0030170">
    <property type="term" value="F:pyridoxal phosphate binding"/>
    <property type="evidence" value="ECO:0007669"/>
    <property type="project" value="InterPro"/>
</dbReference>
<gene>
    <name evidence="6" type="ORF">FHS36_001341</name>
</gene>
<dbReference type="EMBL" id="JACHJF010000003">
    <property type="protein sequence ID" value="MBB5117920.1"/>
    <property type="molecule type" value="Genomic_DNA"/>
</dbReference>
<feature type="domain" description="Aminotransferase class I/classII large" evidence="5">
    <location>
        <begin position="43"/>
        <end position="378"/>
    </location>
</feature>
<dbReference type="RefSeq" id="WP_102918052.1">
    <property type="nucleotide sequence ID" value="NZ_JACHJF010000003.1"/>
</dbReference>
<sequence length="426" mass="44885">MDIVGRCASFTRSHQAKSLGLYPFYAAFSGRGPGAACTVGGQDVIVCGSGDYLGLATDPRVTEAAAEAARRYGTGPSGSRLLNGNLDLHERLEDELAQFFGKPAALVFATGYQAGLGAVAGLCRTGDHVLVDQEAHASLVDAARLSRAKVHWFPHNDTDRLAAELKALPGNGGRMVVVDGVYSMRGDLCPLPDLVRVCHEHRATLVVDDAHGAGVLAGGHGTCARYGLTDDVPVISLAFSKAFASVGGAVLGDRTVIEYLRHYARPLVFSAGASPANTAAALQALRIVRDEPWRGRAALDNARHMRHALSALGYRVPHGDTPLVPVDIGDELRTAIAWKLLLDRGVHVNAVMPPAAPACLRASFCASHTREQLDAVTTAFADIREPLAALALPETGLAASHTSHLRLPGAGEPAETWLAGIRHLLP</sequence>
<accession>A0A7W8F1N2</accession>
<name>A0A7W8F1N2_STREU</name>
<organism evidence="6 7">
    <name type="scientific">Streptomyces eurocidicus</name>
    <name type="common">Streptoverticillium eurocidicus</name>
    <dbReference type="NCBI Taxonomy" id="66423"/>
    <lineage>
        <taxon>Bacteria</taxon>
        <taxon>Bacillati</taxon>
        <taxon>Actinomycetota</taxon>
        <taxon>Actinomycetes</taxon>
        <taxon>Kitasatosporales</taxon>
        <taxon>Streptomycetaceae</taxon>
        <taxon>Streptomyces</taxon>
    </lineage>
</organism>
<dbReference type="PANTHER" id="PTHR13693">
    <property type="entry name" value="CLASS II AMINOTRANSFERASE/8-AMINO-7-OXONONANOATE SYNTHASE"/>
    <property type="match status" value="1"/>
</dbReference>
<dbReference type="InterPro" id="IPR015422">
    <property type="entry name" value="PyrdxlP-dep_Trfase_small"/>
</dbReference>
<dbReference type="Proteomes" id="UP000528608">
    <property type="component" value="Unassembled WGS sequence"/>
</dbReference>
<evidence type="ECO:0000256" key="3">
    <source>
        <dbReference type="ARBA" id="ARBA00022679"/>
    </source>
</evidence>
<dbReference type="Pfam" id="PF00155">
    <property type="entry name" value="Aminotran_1_2"/>
    <property type="match status" value="1"/>
</dbReference>
<dbReference type="InterPro" id="IPR004839">
    <property type="entry name" value="Aminotransferase_I/II_large"/>
</dbReference>
<dbReference type="Gene3D" id="3.40.640.10">
    <property type="entry name" value="Type I PLP-dependent aspartate aminotransferase-like (Major domain)"/>
    <property type="match status" value="1"/>
</dbReference>
<dbReference type="PANTHER" id="PTHR13693:SF3">
    <property type="entry name" value="LD36009P"/>
    <property type="match status" value="1"/>
</dbReference>
<dbReference type="GO" id="GO:0008710">
    <property type="term" value="F:8-amino-7-oxononanoate synthase activity"/>
    <property type="evidence" value="ECO:0007669"/>
    <property type="project" value="UniProtKB-EC"/>
</dbReference>
<protein>
    <recommendedName>
        <fullName evidence="2">8-amino-7-oxononanoate synthase</fullName>
        <ecNumber evidence="2">2.3.1.47</ecNumber>
    </recommendedName>
</protein>
<evidence type="ECO:0000313" key="6">
    <source>
        <dbReference type="EMBL" id="MBB5117920.1"/>
    </source>
</evidence>
<evidence type="ECO:0000256" key="2">
    <source>
        <dbReference type="ARBA" id="ARBA00013187"/>
    </source>
</evidence>